<keyword evidence="1 3" id="KW-0807">Transducer</keyword>
<evidence type="ECO:0000256" key="4">
    <source>
        <dbReference type="SAM" id="Phobius"/>
    </source>
</evidence>
<keyword evidence="4" id="KW-1133">Transmembrane helix</keyword>
<keyword evidence="4" id="KW-0472">Membrane</keyword>
<dbReference type="SMART" id="SM00283">
    <property type="entry name" value="MA"/>
    <property type="match status" value="1"/>
</dbReference>
<dbReference type="Proteomes" id="UP000448292">
    <property type="component" value="Unassembled WGS sequence"/>
</dbReference>
<dbReference type="SUPFAM" id="SSF58104">
    <property type="entry name" value="Methyl-accepting chemotaxis protein (MCP) signaling domain"/>
    <property type="match status" value="1"/>
</dbReference>
<feature type="domain" description="Methyl-accepting transducer" evidence="6">
    <location>
        <begin position="240"/>
        <end position="476"/>
    </location>
</feature>
<dbReference type="InterPro" id="IPR004090">
    <property type="entry name" value="Chemotax_Me-accpt_rcpt"/>
</dbReference>
<evidence type="ECO:0000256" key="5">
    <source>
        <dbReference type="SAM" id="SignalP"/>
    </source>
</evidence>
<evidence type="ECO:0000256" key="2">
    <source>
        <dbReference type="ARBA" id="ARBA00029447"/>
    </source>
</evidence>
<dbReference type="OrthoDB" id="9816383at2"/>
<dbReference type="GO" id="GO:0006935">
    <property type="term" value="P:chemotaxis"/>
    <property type="evidence" value="ECO:0007669"/>
    <property type="project" value="InterPro"/>
</dbReference>
<reference evidence="8 9" key="1">
    <citation type="submission" date="2018-06" db="EMBL/GenBank/DDBJ databases">
        <title>Complete genome of Desulfovibrio indonesiensis P37SLT.</title>
        <authorList>
            <person name="Crispim J.S."/>
            <person name="Vidigal P.M.P."/>
            <person name="Silva L.C.F."/>
            <person name="Laguardia C.N."/>
            <person name="Araujo L.C."/>
            <person name="Dias R.S."/>
            <person name="Sousa M.P."/>
            <person name="Paula S.O."/>
            <person name="Silva C."/>
        </authorList>
    </citation>
    <scope>NUCLEOTIDE SEQUENCE [LARGE SCALE GENOMIC DNA]</scope>
    <source>
        <strain evidence="8 9">P37SLT</strain>
    </source>
</reference>
<evidence type="ECO:0000259" key="6">
    <source>
        <dbReference type="PROSITE" id="PS50111"/>
    </source>
</evidence>
<dbReference type="EMBL" id="QMIE01000019">
    <property type="protein sequence ID" value="TVM15034.1"/>
    <property type="molecule type" value="Genomic_DNA"/>
</dbReference>
<organism evidence="8 9">
    <name type="scientific">Oceanidesulfovibrio indonesiensis</name>
    <dbReference type="NCBI Taxonomy" id="54767"/>
    <lineage>
        <taxon>Bacteria</taxon>
        <taxon>Pseudomonadati</taxon>
        <taxon>Thermodesulfobacteriota</taxon>
        <taxon>Desulfovibrionia</taxon>
        <taxon>Desulfovibrionales</taxon>
        <taxon>Desulfovibrionaceae</taxon>
        <taxon>Oceanidesulfovibrio</taxon>
    </lineage>
</organism>
<keyword evidence="9" id="KW-1185">Reference proteome</keyword>
<dbReference type="PANTHER" id="PTHR32089">
    <property type="entry name" value="METHYL-ACCEPTING CHEMOTAXIS PROTEIN MCPB"/>
    <property type="match status" value="1"/>
</dbReference>
<dbReference type="Gene3D" id="3.30.450.20">
    <property type="entry name" value="PAS domain"/>
    <property type="match status" value="1"/>
</dbReference>
<dbReference type="GO" id="GO:0016020">
    <property type="term" value="C:membrane"/>
    <property type="evidence" value="ECO:0007669"/>
    <property type="project" value="InterPro"/>
</dbReference>
<feature type="signal peptide" evidence="5">
    <location>
        <begin position="1"/>
        <end position="21"/>
    </location>
</feature>
<comment type="caution">
    <text evidence="8">The sequence shown here is derived from an EMBL/GenBank/DDBJ whole genome shotgun (WGS) entry which is preliminary data.</text>
</comment>
<evidence type="ECO:0000256" key="3">
    <source>
        <dbReference type="PROSITE-ProRule" id="PRU00284"/>
    </source>
</evidence>
<feature type="chain" id="PRO_5029902952" evidence="5">
    <location>
        <begin position="22"/>
        <end position="521"/>
    </location>
</feature>
<dbReference type="PROSITE" id="PS50111">
    <property type="entry name" value="CHEMOTAXIS_TRANSDUC_2"/>
    <property type="match status" value="1"/>
</dbReference>
<dbReference type="Gene3D" id="1.10.287.950">
    <property type="entry name" value="Methyl-accepting chemotaxis protein"/>
    <property type="match status" value="1"/>
</dbReference>
<feature type="transmembrane region" description="Helical" evidence="4">
    <location>
        <begin position="31"/>
        <end position="52"/>
    </location>
</feature>
<dbReference type="InterPro" id="IPR000700">
    <property type="entry name" value="PAS-assoc_C"/>
</dbReference>
<gene>
    <name evidence="8" type="ORF">DPQ33_16225</name>
</gene>
<dbReference type="RefSeq" id="WP_144304274.1">
    <property type="nucleotide sequence ID" value="NZ_QMIE01000019.1"/>
</dbReference>
<dbReference type="SUPFAM" id="SSF55785">
    <property type="entry name" value="PYP-like sensor domain (PAS domain)"/>
    <property type="match status" value="1"/>
</dbReference>
<proteinExistence type="inferred from homology"/>
<evidence type="ECO:0000313" key="8">
    <source>
        <dbReference type="EMBL" id="TVM15034.1"/>
    </source>
</evidence>
<dbReference type="PRINTS" id="PR00260">
    <property type="entry name" value="CHEMTRNSDUCR"/>
</dbReference>
<dbReference type="InterPro" id="IPR004089">
    <property type="entry name" value="MCPsignal_dom"/>
</dbReference>
<protein>
    <submittedName>
        <fullName evidence="8">Chemotaxis protein</fullName>
    </submittedName>
</protein>
<accession>A0A7M3MAT8</accession>
<dbReference type="CDD" id="cd11386">
    <property type="entry name" value="MCP_signal"/>
    <property type="match status" value="1"/>
</dbReference>
<dbReference type="Pfam" id="PF00015">
    <property type="entry name" value="MCPsignal"/>
    <property type="match status" value="1"/>
</dbReference>
<evidence type="ECO:0000256" key="1">
    <source>
        <dbReference type="ARBA" id="ARBA00023224"/>
    </source>
</evidence>
<evidence type="ECO:0000259" key="7">
    <source>
        <dbReference type="PROSITE" id="PS50113"/>
    </source>
</evidence>
<name>A0A7M3MAT8_9BACT</name>
<dbReference type="PROSITE" id="PS50113">
    <property type="entry name" value="PAC"/>
    <property type="match status" value="1"/>
</dbReference>
<dbReference type="PANTHER" id="PTHR32089:SF112">
    <property type="entry name" value="LYSOZYME-LIKE PROTEIN-RELATED"/>
    <property type="match status" value="1"/>
</dbReference>
<keyword evidence="4" id="KW-0812">Transmembrane</keyword>
<dbReference type="InterPro" id="IPR013656">
    <property type="entry name" value="PAS_4"/>
</dbReference>
<dbReference type="GO" id="GO:0007165">
    <property type="term" value="P:signal transduction"/>
    <property type="evidence" value="ECO:0007669"/>
    <property type="project" value="UniProtKB-KW"/>
</dbReference>
<comment type="similarity">
    <text evidence="2">Belongs to the methyl-accepting chemotaxis (MCP) protein family.</text>
</comment>
<evidence type="ECO:0000313" key="9">
    <source>
        <dbReference type="Proteomes" id="UP000448292"/>
    </source>
</evidence>
<keyword evidence="5" id="KW-0732">Signal</keyword>
<dbReference type="InterPro" id="IPR035965">
    <property type="entry name" value="PAS-like_dom_sf"/>
</dbReference>
<feature type="domain" description="PAC" evidence="7">
    <location>
        <begin position="173"/>
        <end position="225"/>
    </location>
</feature>
<dbReference type="GO" id="GO:0004888">
    <property type="term" value="F:transmembrane signaling receptor activity"/>
    <property type="evidence" value="ECO:0007669"/>
    <property type="project" value="InterPro"/>
</dbReference>
<dbReference type="AlphaFoldDB" id="A0A7M3MAT8"/>
<dbReference type="Pfam" id="PF08448">
    <property type="entry name" value="PAS_4"/>
    <property type="match status" value="1"/>
</dbReference>
<sequence length="521" mass="54834">MKNLIIFLAATLVFIVVSAIAATAGPGGASIWVLAPAGAAAAASVAALVMALMRNKQDAALAAAAEDAVAGKPVDAELLRSAGNLGQSLDALVHEIRRQKGLVQGVLVGLPMPYLLTDTKERVVMTNKETMDMLQIDRAPETQHGRTLAEVFYNDPTRQTAVGKAINNGEVFRNLEVTITGHKGGQRHVLANVYPLYGLDGECIGGFCLYLDMTKLKEKEQEICDQNELISRAAQRATAVAESMASASDEFAAQVEETRASTEQQRASTTEAASAIEQMSASIMEVASNARDVTELADSSRAKAGEGSAEVERTQQVIRSMSKEAETLMQDMVGLGGQAEEIGKVLGVINDIADQTNLLALNAAIEAARAGEAGKGFAVVADEVRKLAEKTMQATKEVGSVVKAIQASAVQSRASTESVVSSVGQGVESASAIAETFRQIQETIEQTAERVSGIAAAVEQQSTASDEVAAATNHIQNAAQETASAMEESSRAVVELARMAGELKEIINEMQAQAPEECKSE</sequence>